<evidence type="ECO:0000313" key="1">
    <source>
        <dbReference type="EMBL" id="TMS04063.1"/>
    </source>
</evidence>
<organism evidence="1 2">
    <name type="scientific">Larimichthys crocea</name>
    <name type="common">Large yellow croaker</name>
    <name type="synonym">Pseudosciaena crocea</name>
    <dbReference type="NCBI Taxonomy" id="215358"/>
    <lineage>
        <taxon>Eukaryota</taxon>
        <taxon>Metazoa</taxon>
        <taxon>Chordata</taxon>
        <taxon>Craniata</taxon>
        <taxon>Vertebrata</taxon>
        <taxon>Euteleostomi</taxon>
        <taxon>Actinopterygii</taxon>
        <taxon>Neopterygii</taxon>
        <taxon>Teleostei</taxon>
        <taxon>Neoteleostei</taxon>
        <taxon>Acanthomorphata</taxon>
        <taxon>Eupercaria</taxon>
        <taxon>Sciaenidae</taxon>
        <taxon>Larimichthys</taxon>
    </lineage>
</organism>
<comment type="caution">
    <text evidence="1">The sequence shown here is derived from an EMBL/GenBank/DDBJ whole genome shotgun (WGS) entry which is preliminary data.</text>
</comment>
<dbReference type="EMBL" id="CM011695">
    <property type="protein sequence ID" value="TMS04063.1"/>
    <property type="molecule type" value="Genomic_DNA"/>
</dbReference>
<evidence type="ECO:0000313" key="2">
    <source>
        <dbReference type="Proteomes" id="UP000793456"/>
    </source>
</evidence>
<proteinExistence type="predicted"/>
<keyword evidence="2" id="KW-1185">Reference proteome</keyword>
<gene>
    <name evidence="1" type="ORF">E3U43_000952</name>
</gene>
<name>A0ACD3QAB2_LARCR</name>
<accession>A0ACD3QAB2</accession>
<sequence length="1047" mass="116186">MALCLYECLRAVGLQRHYARFTSVGVHRVAHLSGLTMEDYHNLGIRSMEDRTRLFHLVQMVKTLDLESLEYEDRDDDDNDYDHGDEGYAIADSSITYDGCGEPDEDEYDDVDEKSDAVSSFSKPSNVCRRLDFSCETSDHHQKPLPVGTVHAYASHNRNNESGQSKGSAISVQLELDTESPVVCSCKGNNNHRSDVRSHQSNHRTGANSKPDIVEGLSISNSHTRLSPNHSPKPRPAAAASNSFSNKLNGYKDRKGISRKEKLYAGISRNTASEHTAKATPVYESKRTAGYNYGLPLSSPPSPNKKQPDGQRISVCVRKRPLTHAECRRGESDVVTTPSGECVTVHESKEAVDLTQYILQHRFYFDHVFGEESSNEEVYRKTAYPLVQHMLNGGKATCFAYGQTGAGKTHTMLGSSPGVRPGLYALAVRDIFAQLSTMRTHSSLLVYVSFFEIYCGQLYDLLDHRKRLFAREDGQKVVHIAGLRHVRVDSVSSLLEVISQGTEERTQGMSGVNPLSSRSHALLQIQLRGPNQQIAGRMWFVDLAGSERASDTKEPDRQSRMEGAEINQSLLALKECIRSLDQEQSHTPFRQSKLTQVLKDSFIGDSMTCMIANISPCHLATEHTLNTLRYADRVKELRGQGGLRGGRKSKTIPSPKRNLSNGNTSRGGSSVATRGKSPPKKPKLGRQRKAFSPASPTSRLATEGAVLCSTPKKDRWGEETGAIARNGFGLEQITPIKGFLGTGDKRERSDGRIGRRREKYGGTESEGDRRATRPGEQLHLWEVPRQSGFYHRERENQQSTGGKVDERAIGGLEVERRWIEQRRQVESSTDTCNDVERLRERGLQKVESDNERVRHLRQYHQQLQQFMPSSASSSDHLFSPSACLSFSSSNQASLSPSSSSSLQHTSRISVSALMCHGLEDALDAYGVARVEVRTDGYRGQSSSSSSGEICSQTGTSPRYNRNNDEVDHGDSGGVSEDWREGTEAGFGHNRGKREKRRSLKARGEGEVRVKREDWRSAKVEGGGERRWAWMTTTGTEQADRVTGAGAS</sequence>
<dbReference type="Proteomes" id="UP000793456">
    <property type="component" value="Chromosome XXII"/>
</dbReference>
<reference evidence="1" key="1">
    <citation type="submission" date="2018-11" db="EMBL/GenBank/DDBJ databases">
        <title>The sequence and de novo assembly of Larimichthys crocea genome using PacBio and Hi-C technologies.</title>
        <authorList>
            <person name="Xu P."/>
            <person name="Chen B."/>
            <person name="Zhou Z."/>
            <person name="Ke Q."/>
            <person name="Wu Y."/>
            <person name="Bai H."/>
            <person name="Pu F."/>
        </authorList>
    </citation>
    <scope>NUCLEOTIDE SEQUENCE</scope>
    <source>
        <tissue evidence="1">Muscle</tissue>
    </source>
</reference>
<protein>
    <submittedName>
        <fullName evidence="1">Uncharacterized protein</fullName>
    </submittedName>
</protein>